<dbReference type="Proteomes" id="UP001326199">
    <property type="component" value="Unassembled WGS sequence"/>
</dbReference>
<comment type="caution">
    <text evidence="2">The sequence shown here is derived from an EMBL/GenBank/DDBJ whole genome shotgun (WGS) entry which is preliminary data.</text>
</comment>
<name>A0ABR0HFF8_9PEZI</name>
<dbReference type="RefSeq" id="XP_062766592.1">
    <property type="nucleotide sequence ID" value="XM_062905735.1"/>
</dbReference>
<organism evidence="2 3">
    <name type="scientific">Podospora pseudopauciseta</name>
    <dbReference type="NCBI Taxonomy" id="2093780"/>
    <lineage>
        <taxon>Eukaryota</taxon>
        <taxon>Fungi</taxon>
        <taxon>Dikarya</taxon>
        <taxon>Ascomycota</taxon>
        <taxon>Pezizomycotina</taxon>
        <taxon>Sordariomycetes</taxon>
        <taxon>Sordariomycetidae</taxon>
        <taxon>Sordariales</taxon>
        <taxon>Podosporaceae</taxon>
        <taxon>Podospora</taxon>
    </lineage>
</organism>
<evidence type="ECO:0000313" key="3">
    <source>
        <dbReference type="Proteomes" id="UP001326199"/>
    </source>
</evidence>
<proteinExistence type="predicted"/>
<feature type="signal peptide" evidence="1">
    <location>
        <begin position="1"/>
        <end position="16"/>
    </location>
</feature>
<gene>
    <name evidence="2" type="ORF">QC763_0048900</name>
</gene>
<accession>A0ABR0HFF8</accession>
<dbReference type="EMBL" id="JAFFHB010000004">
    <property type="protein sequence ID" value="KAK4666626.1"/>
    <property type="molecule type" value="Genomic_DNA"/>
</dbReference>
<sequence length="78" mass="8216">MVISHSLSTLLAGLGCLDFEDTLDGLYRPPDFDNVEPSTGYQLTPSSSDRSAAARHAIMPFLTAGAKVCKIFLAVSAG</sequence>
<keyword evidence="1" id="KW-0732">Signal</keyword>
<dbReference type="GeneID" id="87925769"/>
<protein>
    <submittedName>
        <fullName evidence="2">Uncharacterized protein</fullName>
    </submittedName>
</protein>
<reference evidence="2 3" key="1">
    <citation type="journal article" date="2023" name="bioRxiv">
        <title>High-quality genome assemblies of four members of thePodospora anserinaspecies complex.</title>
        <authorList>
            <person name="Ament-Velasquez S.L."/>
            <person name="Vogan A.A."/>
            <person name="Wallerman O."/>
            <person name="Hartmann F."/>
            <person name="Gautier V."/>
            <person name="Silar P."/>
            <person name="Giraud T."/>
            <person name="Johannesson H."/>
        </authorList>
    </citation>
    <scope>NUCLEOTIDE SEQUENCE [LARGE SCALE GENOMIC DNA]</scope>
    <source>
        <strain evidence="2 3">CBS 411.78</strain>
    </source>
</reference>
<keyword evidence="3" id="KW-1185">Reference proteome</keyword>
<feature type="chain" id="PRO_5047128138" evidence="1">
    <location>
        <begin position="17"/>
        <end position="78"/>
    </location>
</feature>
<evidence type="ECO:0000313" key="2">
    <source>
        <dbReference type="EMBL" id="KAK4666626.1"/>
    </source>
</evidence>
<evidence type="ECO:0000256" key="1">
    <source>
        <dbReference type="SAM" id="SignalP"/>
    </source>
</evidence>